<evidence type="ECO:0000256" key="2">
    <source>
        <dbReference type="ARBA" id="ARBA00022679"/>
    </source>
</evidence>
<dbReference type="RefSeq" id="WP_353548218.1">
    <property type="nucleotide sequence ID" value="NZ_AP029612.1"/>
</dbReference>
<dbReference type="PROSITE" id="PS00584">
    <property type="entry name" value="PFKB_KINASES_2"/>
    <property type="match status" value="1"/>
</dbReference>
<evidence type="ECO:0000256" key="3">
    <source>
        <dbReference type="ARBA" id="ARBA00022777"/>
    </source>
</evidence>
<dbReference type="InterPro" id="IPR050306">
    <property type="entry name" value="PfkB_Carbo_kinase"/>
</dbReference>
<dbReference type="PANTHER" id="PTHR43085:SF54">
    <property type="entry name" value="PUTATIVE-RELATED"/>
    <property type="match status" value="1"/>
</dbReference>
<dbReference type="GO" id="GO:0016301">
    <property type="term" value="F:kinase activity"/>
    <property type="evidence" value="ECO:0007669"/>
    <property type="project" value="UniProtKB-KW"/>
</dbReference>
<name>A0AAT9GJA0_9BACT</name>
<evidence type="ECO:0000313" key="5">
    <source>
        <dbReference type="EMBL" id="BFG70575.1"/>
    </source>
</evidence>
<comment type="similarity">
    <text evidence="1">Belongs to the carbohydrate kinase PfkB family.</text>
</comment>
<dbReference type="Pfam" id="PF00294">
    <property type="entry name" value="PfkB"/>
    <property type="match status" value="1"/>
</dbReference>
<protein>
    <submittedName>
        <fullName evidence="5">Carbohydrate kinase</fullName>
    </submittedName>
</protein>
<keyword evidence="2" id="KW-0808">Transferase</keyword>
<dbReference type="AlphaFoldDB" id="A0AAT9GJA0"/>
<dbReference type="CDD" id="cd01167">
    <property type="entry name" value="bac_FRK"/>
    <property type="match status" value="1"/>
</dbReference>
<keyword evidence="3 5" id="KW-0418">Kinase</keyword>
<dbReference type="EMBL" id="AP029612">
    <property type="protein sequence ID" value="BFG70575.1"/>
    <property type="molecule type" value="Genomic_DNA"/>
</dbReference>
<accession>A0AAT9GJA0</accession>
<dbReference type="Gene3D" id="3.40.1190.20">
    <property type="match status" value="1"/>
</dbReference>
<organism evidence="5">
    <name type="scientific">Sediminibacterium sp. KACHI17</name>
    <dbReference type="NCBI Taxonomy" id="1751071"/>
    <lineage>
        <taxon>Bacteria</taxon>
        <taxon>Pseudomonadati</taxon>
        <taxon>Bacteroidota</taxon>
        <taxon>Chitinophagia</taxon>
        <taxon>Chitinophagales</taxon>
        <taxon>Chitinophagaceae</taxon>
        <taxon>Sediminibacterium</taxon>
    </lineage>
</organism>
<feature type="domain" description="Carbohydrate kinase PfkB" evidence="4">
    <location>
        <begin position="2"/>
        <end position="306"/>
    </location>
</feature>
<sequence length="317" mass="34779">MKILCIGEALIDMICTDKGSSLSKGQHFLKKPGGAPTNVAAAIAALGGNVELAAKVGNDPFGKQLIDVMQEFGVSTRWMLQDPTAFTTFAFVSLMEDGERDFVFNRGADGQLSREETDAIPLDEVSIIHFGSATGFLPGPLQAAYQGMLQKALMQDDIFISFDPNYRHLLFPNETQTFIDQSWNFLQSCHFFKLSDEEAMLITNTYSVTDAAQILLDKTNAVFTITLGKEGTLLGLKGKTEIIPSIPVQPVDTTGAGDAFVGAVLYQLREKDLRSIIQLSHQEWKHIIQNANKAGARTCEYLGAMEAFKHLSSNIFE</sequence>
<evidence type="ECO:0000259" key="4">
    <source>
        <dbReference type="Pfam" id="PF00294"/>
    </source>
</evidence>
<gene>
    <name evidence="5" type="ORF">KACHI17_14560</name>
</gene>
<dbReference type="PROSITE" id="PS00583">
    <property type="entry name" value="PFKB_KINASES_1"/>
    <property type="match status" value="1"/>
</dbReference>
<dbReference type="InterPro" id="IPR002173">
    <property type="entry name" value="Carboh/pur_kinase_PfkB_CS"/>
</dbReference>
<reference evidence="5" key="1">
    <citation type="submission" date="2024-02" db="EMBL/GenBank/DDBJ databases">
        <title>Sediminibacterium planktonica sp. nov. and Sediminibacterium longus sp. nov., isolated from surface lake and river water.</title>
        <authorList>
            <person name="Watanabe K."/>
            <person name="Takemine S."/>
            <person name="Ishii Y."/>
            <person name="Ogata Y."/>
            <person name="Shindo C."/>
            <person name="Suda W."/>
        </authorList>
    </citation>
    <scope>NUCLEOTIDE SEQUENCE</scope>
    <source>
        <strain evidence="5">KACHI17</strain>
    </source>
</reference>
<dbReference type="InterPro" id="IPR011611">
    <property type="entry name" value="PfkB_dom"/>
</dbReference>
<proteinExistence type="inferred from homology"/>
<dbReference type="SUPFAM" id="SSF53613">
    <property type="entry name" value="Ribokinase-like"/>
    <property type="match status" value="1"/>
</dbReference>
<evidence type="ECO:0000256" key="1">
    <source>
        <dbReference type="ARBA" id="ARBA00010688"/>
    </source>
</evidence>
<dbReference type="InterPro" id="IPR029056">
    <property type="entry name" value="Ribokinase-like"/>
</dbReference>
<dbReference type="PANTHER" id="PTHR43085">
    <property type="entry name" value="HEXOKINASE FAMILY MEMBER"/>
    <property type="match status" value="1"/>
</dbReference>